<organism evidence="1 2">
    <name type="scientific">Aspergillus saccharolyticus JOP 1030-1</name>
    <dbReference type="NCBI Taxonomy" id="1450539"/>
    <lineage>
        <taxon>Eukaryota</taxon>
        <taxon>Fungi</taxon>
        <taxon>Dikarya</taxon>
        <taxon>Ascomycota</taxon>
        <taxon>Pezizomycotina</taxon>
        <taxon>Eurotiomycetes</taxon>
        <taxon>Eurotiomycetidae</taxon>
        <taxon>Eurotiales</taxon>
        <taxon>Aspergillaceae</taxon>
        <taxon>Aspergillus</taxon>
        <taxon>Aspergillus subgen. Circumdati</taxon>
    </lineage>
</organism>
<reference evidence="1 2" key="1">
    <citation type="submission" date="2016-12" db="EMBL/GenBank/DDBJ databases">
        <title>The genomes of Aspergillus section Nigri reveals drivers in fungal speciation.</title>
        <authorList>
            <consortium name="DOE Joint Genome Institute"/>
            <person name="Vesth T.C."/>
            <person name="Nybo J."/>
            <person name="Theobald S."/>
            <person name="Brandl J."/>
            <person name="Frisvad J.C."/>
            <person name="Nielsen K.F."/>
            <person name="Lyhne E.K."/>
            <person name="Kogle M.E."/>
            <person name="Kuo A."/>
            <person name="Riley R."/>
            <person name="Clum A."/>
            <person name="Nolan M."/>
            <person name="Lipzen A."/>
            <person name="Salamov A."/>
            <person name="Henrissat B."/>
            <person name="Wiebenga A."/>
            <person name="De Vries R.P."/>
            <person name="Grigoriev I.V."/>
            <person name="Mortensen U.H."/>
            <person name="Andersen M.R."/>
            <person name="Baker S.E."/>
        </authorList>
    </citation>
    <scope>NUCLEOTIDE SEQUENCE [LARGE SCALE GENOMIC DNA]</scope>
    <source>
        <strain evidence="1 2">JOP 1030-1</strain>
    </source>
</reference>
<protein>
    <submittedName>
        <fullName evidence="1">Uncharacterized protein</fullName>
    </submittedName>
</protein>
<evidence type="ECO:0000313" key="2">
    <source>
        <dbReference type="Proteomes" id="UP000248349"/>
    </source>
</evidence>
<dbReference type="Proteomes" id="UP000248349">
    <property type="component" value="Unassembled WGS sequence"/>
</dbReference>
<dbReference type="RefSeq" id="XP_025434821.1">
    <property type="nucleotide sequence ID" value="XM_025579472.1"/>
</dbReference>
<accession>A0A318ZML7</accession>
<gene>
    <name evidence="1" type="ORF">BP01DRAFT_420581</name>
</gene>
<dbReference type="GeneID" id="37080701"/>
<keyword evidence="2" id="KW-1185">Reference proteome</keyword>
<proteinExistence type="predicted"/>
<sequence length="157" mass="17908">MAIIATAMFDYVVTFVISQRSSHRRELELQGVNTVLHEPRVIPAWVFVGARHMKPATFFMPRLLGQSRAFRIKPERYDNERIAGAKHSRRYHPYCTAIPVVLCGHKYLLACRSDSLIGRCNQYQYASGPTAEDSQAPNSRQMRRTAHTHNFVAGGLY</sequence>
<evidence type="ECO:0000313" key="1">
    <source>
        <dbReference type="EMBL" id="PYH48839.1"/>
    </source>
</evidence>
<name>A0A318ZML7_9EURO</name>
<dbReference type="AlphaFoldDB" id="A0A318ZML7"/>
<dbReference type="EMBL" id="KZ821220">
    <property type="protein sequence ID" value="PYH48839.1"/>
    <property type="molecule type" value="Genomic_DNA"/>
</dbReference>